<proteinExistence type="inferred from homology"/>
<evidence type="ECO:0000256" key="3">
    <source>
        <dbReference type="ARBA" id="ARBA00022679"/>
    </source>
</evidence>
<dbReference type="OrthoDB" id="506201at2"/>
<feature type="domain" description="Glycosyltransferase subfamily 4-like N-terminal" evidence="4">
    <location>
        <begin position="196"/>
        <end position="343"/>
    </location>
</feature>
<dbReference type="Pfam" id="PF13692">
    <property type="entry name" value="Glyco_trans_1_4"/>
    <property type="match status" value="1"/>
</dbReference>
<keyword evidence="3 5" id="KW-0808">Transferase</keyword>
<dbReference type="Proteomes" id="UP000287547">
    <property type="component" value="Unassembled WGS sequence"/>
</dbReference>
<sequence>MTSGQLQQSLTFEVIDESGVGLTGDGLLDERERRLVLGAANFHALAAPGSTFRLTVLRGPEGAVPSLTGEDVRSIEWQDDREVVGSVVFRSLVHTTATFSDTDGLVDLTVDVGGRGQLMSGYHKLPGVLGAARRAVRFTVPIQFDALRQVRTDVMEQRYRSRDVPRRSPVRLDRGSSALASGRTPAVLFGMHWLEMGGAERWALESVRMARDEGFTPIVITDRPSTHQWITRPELDGAIVVPLTQPLVLDQEAAFLNGILSSFDVRGVHVHHCGWLYQRLPWIRSVRPDLPVVDSLHVLEWRNGGFVDISVRMSNMIDVHHVISPQLRDYMIGRQGIAEDKVQLATLANLTVPSLEPPRARSARTKPFTVSFVGRFTQQKRPYLFLKLAAELARTAPVRFIMHGDGELADEVRALRGRLGLTELMELRGPDQPVSKTFADSDVLVISSDNEGLTLTSFEATAAGVPVVSADVGSQASLIADGLLCPRHPYPFVRHAAGRIKAMINAPGRRATWFQQQVAKAEAFAKLPDARSWTRDLYKGWIS</sequence>
<evidence type="ECO:0000256" key="1">
    <source>
        <dbReference type="ARBA" id="ARBA00009481"/>
    </source>
</evidence>
<gene>
    <name evidence="5" type="ORF">DMH04_10545</name>
</gene>
<name>A0A428ZHM0_KIBAR</name>
<evidence type="ECO:0000313" key="5">
    <source>
        <dbReference type="EMBL" id="RSM87458.1"/>
    </source>
</evidence>
<dbReference type="Gene3D" id="3.40.50.2000">
    <property type="entry name" value="Glycogen Phosphorylase B"/>
    <property type="match status" value="2"/>
</dbReference>
<dbReference type="SUPFAM" id="SSF53756">
    <property type="entry name" value="UDP-Glycosyltransferase/glycogen phosphorylase"/>
    <property type="match status" value="1"/>
</dbReference>
<dbReference type="GO" id="GO:0016757">
    <property type="term" value="F:glycosyltransferase activity"/>
    <property type="evidence" value="ECO:0007669"/>
    <property type="project" value="UniProtKB-KW"/>
</dbReference>
<dbReference type="PANTHER" id="PTHR12526:SF640">
    <property type="entry name" value="COLANIC ACID BIOSYNTHESIS GLYCOSYLTRANSFERASE WCAL-RELATED"/>
    <property type="match status" value="1"/>
</dbReference>
<dbReference type="RefSeq" id="WP_125726466.1">
    <property type="nucleotide sequence ID" value="NZ_QHKI01000006.1"/>
</dbReference>
<dbReference type="Pfam" id="PF13439">
    <property type="entry name" value="Glyco_transf_4"/>
    <property type="match status" value="1"/>
</dbReference>
<evidence type="ECO:0000259" key="4">
    <source>
        <dbReference type="Pfam" id="PF13439"/>
    </source>
</evidence>
<organism evidence="5 6">
    <name type="scientific">Kibdelosporangium aridum</name>
    <dbReference type="NCBI Taxonomy" id="2030"/>
    <lineage>
        <taxon>Bacteria</taxon>
        <taxon>Bacillati</taxon>
        <taxon>Actinomycetota</taxon>
        <taxon>Actinomycetes</taxon>
        <taxon>Pseudonocardiales</taxon>
        <taxon>Pseudonocardiaceae</taxon>
        <taxon>Kibdelosporangium</taxon>
    </lineage>
</organism>
<keyword evidence="2" id="KW-0328">Glycosyltransferase</keyword>
<accession>A0A428ZHM0</accession>
<comment type="similarity">
    <text evidence="1">Belongs to the glycosyltransferase group 1 family. Glycosyltransferase 4 subfamily.</text>
</comment>
<dbReference type="PANTHER" id="PTHR12526">
    <property type="entry name" value="GLYCOSYLTRANSFERASE"/>
    <property type="match status" value="1"/>
</dbReference>
<dbReference type="AlphaFoldDB" id="A0A428ZHM0"/>
<evidence type="ECO:0000313" key="6">
    <source>
        <dbReference type="Proteomes" id="UP000287547"/>
    </source>
</evidence>
<evidence type="ECO:0000256" key="2">
    <source>
        <dbReference type="ARBA" id="ARBA00022676"/>
    </source>
</evidence>
<dbReference type="EMBL" id="QHKI01000006">
    <property type="protein sequence ID" value="RSM87458.1"/>
    <property type="molecule type" value="Genomic_DNA"/>
</dbReference>
<dbReference type="InterPro" id="IPR028098">
    <property type="entry name" value="Glyco_trans_4-like_N"/>
</dbReference>
<reference evidence="5 6" key="1">
    <citation type="submission" date="2018-05" db="EMBL/GenBank/DDBJ databases">
        <title>Evolution of GPA BGCs.</title>
        <authorList>
            <person name="Waglechner N."/>
            <person name="Wright G.D."/>
        </authorList>
    </citation>
    <scope>NUCLEOTIDE SEQUENCE [LARGE SCALE GENOMIC DNA]</scope>
    <source>
        <strain evidence="5 6">A82846</strain>
    </source>
</reference>
<protein>
    <submittedName>
        <fullName evidence="5">Glycosyl transferase</fullName>
    </submittedName>
</protein>
<comment type="caution">
    <text evidence="5">The sequence shown here is derived from an EMBL/GenBank/DDBJ whole genome shotgun (WGS) entry which is preliminary data.</text>
</comment>